<reference evidence="1" key="1">
    <citation type="journal article" date="2014" name="PLoS Genet.">
        <title>The Genome of Spironucleus salmonicida Highlights a Fish Pathogen Adapted to Fluctuating Environments.</title>
        <authorList>
            <person name="Xu F."/>
            <person name="Jerlstrom-Hultqvist J."/>
            <person name="Einarsson E."/>
            <person name="Astvaldsson A."/>
            <person name="Svard S.G."/>
            <person name="Andersson J.O."/>
        </authorList>
    </citation>
    <scope>NUCLEOTIDE SEQUENCE</scope>
</reference>
<dbReference type="EMBL" id="KI546060">
    <property type="protein sequence ID" value="EST46839.1"/>
    <property type="molecule type" value="Genomic_DNA"/>
</dbReference>
<dbReference type="AlphaFoldDB" id="V6M102"/>
<gene>
    <name evidence="1" type="ORF">SS50377_13139</name>
</gene>
<evidence type="ECO:0000313" key="1">
    <source>
        <dbReference type="EMBL" id="EST46839.1"/>
    </source>
</evidence>
<organism evidence="1">
    <name type="scientific">Spironucleus salmonicida</name>
    <dbReference type="NCBI Taxonomy" id="348837"/>
    <lineage>
        <taxon>Eukaryota</taxon>
        <taxon>Metamonada</taxon>
        <taxon>Diplomonadida</taxon>
        <taxon>Hexamitidae</taxon>
        <taxon>Hexamitinae</taxon>
        <taxon>Spironucleus</taxon>
    </lineage>
</organism>
<proteinExistence type="predicted"/>
<sequence>MLVVKFCQYKSMIPILQTICIKQKQQIVANLKCQVPVSSNLVSILCRIVMYHKQNLDIIGNFIEGEDGDAETPKINTRLGKLGGVSTM</sequence>
<protein>
    <submittedName>
        <fullName evidence="1">Uncharacterized protein</fullName>
    </submittedName>
</protein>
<name>V6M102_9EUKA</name>
<accession>V6M102</accession>